<evidence type="ECO:0000313" key="2">
    <source>
        <dbReference type="EMBL" id="GAH79090.1"/>
    </source>
</evidence>
<protein>
    <recommendedName>
        <fullName evidence="1">PilZ domain-containing protein</fullName>
    </recommendedName>
</protein>
<gene>
    <name evidence="2" type="ORF">S03H2_64500</name>
</gene>
<name>X1JC67_9ZZZZ</name>
<feature type="non-terminal residue" evidence="2">
    <location>
        <position position="159"/>
    </location>
</feature>
<feature type="domain" description="PilZ" evidence="1">
    <location>
        <begin position="72"/>
        <end position="157"/>
    </location>
</feature>
<comment type="caution">
    <text evidence="2">The sequence shown here is derived from an EMBL/GenBank/DDBJ whole genome shotgun (WGS) entry which is preliminary data.</text>
</comment>
<dbReference type="InterPro" id="IPR009875">
    <property type="entry name" value="PilZ_domain"/>
</dbReference>
<sequence length="159" mass="18220">MSGGTHVIRAKDFVEDFHCGMSNSDLLRKYRLSAKGLRSVFRKLLDAKVLSKDDILRRFLSTRGLRRMRSSRRFPRKRIRYPLLVCDAESPEVKGFVRDISEKGIAVEGIEAGRGDLRALMIRSNELSDTSTFEFVVECRWARKNEDSGEFPVSGFEIT</sequence>
<dbReference type="Pfam" id="PF07238">
    <property type="entry name" value="PilZ"/>
    <property type="match status" value="1"/>
</dbReference>
<evidence type="ECO:0000259" key="1">
    <source>
        <dbReference type="Pfam" id="PF07238"/>
    </source>
</evidence>
<accession>X1JC67</accession>
<dbReference type="AlphaFoldDB" id="X1JC67"/>
<dbReference type="EMBL" id="BARU01041905">
    <property type="protein sequence ID" value="GAH79090.1"/>
    <property type="molecule type" value="Genomic_DNA"/>
</dbReference>
<organism evidence="2">
    <name type="scientific">marine sediment metagenome</name>
    <dbReference type="NCBI Taxonomy" id="412755"/>
    <lineage>
        <taxon>unclassified sequences</taxon>
        <taxon>metagenomes</taxon>
        <taxon>ecological metagenomes</taxon>
    </lineage>
</organism>
<reference evidence="2" key="1">
    <citation type="journal article" date="2014" name="Front. Microbiol.">
        <title>High frequency of phylogenetically diverse reductive dehalogenase-homologous genes in deep subseafloor sedimentary metagenomes.</title>
        <authorList>
            <person name="Kawai M."/>
            <person name="Futagami T."/>
            <person name="Toyoda A."/>
            <person name="Takaki Y."/>
            <person name="Nishi S."/>
            <person name="Hori S."/>
            <person name="Arai W."/>
            <person name="Tsubouchi T."/>
            <person name="Morono Y."/>
            <person name="Uchiyama I."/>
            <person name="Ito T."/>
            <person name="Fujiyama A."/>
            <person name="Inagaki F."/>
            <person name="Takami H."/>
        </authorList>
    </citation>
    <scope>NUCLEOTIDE SEQUENCE</scope>
    <source>
        <strain evidence="2">Expedition CK06-06</strain>
    </source>
</reference>
<proteinExistence type="predicted"/>
<dbReference type="GO" id="GO:0035438">
    <property type="term" value="F:cyclic-di-GMP binding"/>
    <property type="evidence" value="ECO:0007669"/>
    <property type="project" value="InterPro"/>
</dbReference>